<evidence type="ECO:0000313" key="3">
    <source>
        <dbReference type="EnsemblMetazoa" id="ASIC007279-PA"/>
    </source>
</evidence>
<proteinExistence type="predicted"/>
<evidence type="ECO:0000256" key="1">
    <source>
        <dbReference type="SAM" id="MobiDB-lite"/>
    </source>
</evidence>
<evidence type="ECO:0000313" key="4">
    <source>
        <dbReference type="Proteomes" id="UP000030765"/>
    </source>
</evidence>
<accession>A0A084VPK7</accession>
<dbReference type="AlphaFoldDB" id="A0A084VPK7"/>
<dbReference type="EMBL" id="ATLV01015011">
    <property type="status" value="NOT_ANNOTATED_CDS"/>
    <property type="molecule type" value="Genomic_DNA"/>
</dbReference>
<sequence>MASAGPGASSTLIGVRSGSERGFWTEFPARFGSPPPPPSVDGRDVKRAGWKNRSTVTPRRKIEPVDRWTTRNWRRRRRRRDAVFGAHDRLWEPRTNIARI</sequence>
<dbReference type="Proteomes" id="UP000030765">
    <property type="component" value="Unassembled WGS sequence"/>
</dbReference>
<protein>
    <submittedName>
        <fullName evidence="2 3">NADH dehydrogenase subunit E</fullName>
    </submittedName>
</protein>
<dbReference type="EnsemblMetazoa" id="ASIC007279-RA">
    <property type="protein sequence ID" value="ASIC007279-PA"/>
    <property type="gene ID" value="ASIC007279"/>
</dbReference>
<reference evidence="3" key="2">
    <citation type="submission" date="2020-05" db="UniProtKB">
        <authorList>
            <consortium name="EnsemblMetazoa"/>
        </authorList>
    </citation>
    <scope>IDENTIFICATION</scope>
</reference>
<reference evidence="2 4" key="1">
    <citation type="journal article" date="2014" name="BMC Genomics">
        <title>Genome sequence of Anopheles sinensis provides insight into genetics basis of mosquito competence for malaria parasites.</title>
        <authorList>
            <person name="Zhou D."/>
            <person name="Zhang D."/>
            <person name="Ding G."/>
            <person name="Shi L."/>
            <person name="Hou Q."/>
            <person name="Ye Y."/>
            <person name="Xu Y."/>
            <person name="Zhou H."/>
            <person name="Xiong C."/>
            <person name="Li S."/>
            <person name="Yu J."/>
            <person name="Hong S."/>
            <person name="Yu X."/>
            <person name="Zou P."/>
            <person name="Chen C."/>
            <person name="Chang X."/>
            <person name="Wang W."/>
            <person name="Lv Y."/>
            <person name="Sun Y."/>
            <person name="Ma L."/>
            <person name="Shen B."/>
            <person name="Zhu C."/>
        </authorList>
    </citation>
    <scope>NUCLEOTIDE SEQUENCE [LARGE SCALE GENOMIC DNA]</scope>
</reference>
<dbReference type="EMBL" id="KE524999">
    <property type="protein sequence ID" value="KFB39901.1"/>
    <property type="molecule type" value="Genomic_DNA"/>
</dbReference>
<keyword evidence="4" id="KW-1185">Reference proteome</keyword>
<feature type="region of interest" description="Disordered" evidence="1">
    <location>
        <begin position="25"/>
        <end position="63"/>
    </location>
</feature>
<organism evidence="2">
    <name type="scientific">Anopheles sinensis</name>
    <name type="common">Mosquito</name>
    <dbReference type="NCBI Taxonomy" id="74873"/>
    <lineage>
        <taxon>Eukaryota</taxon>
        <taxon>Metazoa</taxon>
        <taxon>Ecdysozoa</taxon>
        <taxon>Arthropoda</taxon>
        <taxon>Hexapoda</taxon>
        <taxon>Insecta</taxon>
        <taxon>Pterygota</taxon>
        <taxon>Neoptera</taxon>
        <taxon>Endopterygota</taxon>
        <taxon>Diptera</taxon>
        <taxon>Nematocera</taxon>
        <taxon>Culicoidea</taxon>
        <taxon>Culicidae</taxon>
        <taxon>Anophelinae</taxon>
        <taxon>Anopheles</taxon>
    </lineage>
</organism>
<dbReference type="VEuPathDB" id="VectorBase:ASIC007279"/>
<gene>
    <name evidence="2" type="ORF">ZHAS_00007279</name>
</gene>
<evidence type="ECO:0000313" key="2">
    <source>
        <dbReference type="EMBL" id="KFB39901.1"/>
    </source>
</evidence>
<name>A0A084VPK7_ANOSI</name>